<dbReference type="InterPro" id="IPR000463">
    <property type="entry name" value="Fatty_acid-bd"/>
</dbReference>
<dbReference type="Gene3D" id="2.40.128.20">
    <property type="match status" value="1"/>
</dbReference>
<evidence type="ECO:0000256" key="3">
    <source>
        <dbReference type="RuleBase" id="RU003696"/>
    </source>
</evidence>
<keyword evidence="2" id="KW-0446">Lipid-binding</keyword>
<gene>
    <name evidence="6" type="primary">LOC108676704</name>
</gene>
<name>A0A8B7P5F6_HYAAZ</name>
<sequence length="133" mass="14793">MASLIIGSFTLVKSENFDEFMKALGVGMVMRKMGNSATPTVTFTEAAGEYTMKTVTTFKTSEVKFKLNTPFKETTMDGREAESTFTLDGSILTQIQKASKGPDVKYIREFTANELITTCEVGEVKSIRTYKRN</sequence>
<dbReference type="OrthoDB" id="354351at2759"/>
<dbReference type="InterPro" id="IPR012674">
    <property type="entry name" value="Calycin"/>
</dbReference>
<evidence type="ECO:0000256" key="1">
    <source>
        <dbReference type="ARBA" id="ARBA00008390"/>
    </source>
</evidence>
<reference evidence="6" key="1">
    <citation type="submission" date="2025-08" db="UniProtKB">
        <authorList>
            <consortium name="RefSeq"/>
        </authorList>
    </citation>
    <scope>IDENTIFICATION</scope>
    <source>
        <tissue evidence="6">Whole organism</tissue>
    </source>
</reference>
<feature type="domain" description="Cytosolic fatty-acid binding proteins" evidence="4">
    <location>
        <begin position="7"/>
        <end position="24"/>
    </location>
</feature>
<dbReference type="Proteomes" id="UP000694843">
    <property type="component" value="Unplaced"/>
</dbReference>
<keyword evidence="5" id="KW-1185">Reference proteome</keyword>
<evidence type="ECO:0000313" key="6">
    <source>
        <dbReference type="RefSeq" id="XP_018020321.1"/>
    </source>
</evidence>
<dbReference type="PRINTS" id="PR00178">
    <property type="entry name" value="FATTYACIDBP"/>
</dbReference>
<evidence type="ECO:0000256" key="2">
    <source>
        <dbReference type="ARBA" id="ARBA00023121"/>
    </source>
</evidence>
<dbReference type="InterPro" id="IPR031259">
    <property type="entry name" value="ILBP"/>
</dbReference>
<proteinExistence type="inferred from homology"/>
<dbReference type="PROSITE" id="PS00214">
    <property type="entry name" value="FABP"/>
    <property type="match status" value="1"/>
</dbReference>
<dbReference type="Pfam" id="PF00061">
    <property type="entry name" value="Lipocalin"/>
    <property type="match status" value="1"/>
</dbReference>
<protein>
    <submittedName>
        <fullName evidence="6">Sodium/calcium exchanger regulatory protein 1</fullName>
    </submittedName>
</protein>
<dbReference type="RefSeq" id="XP_018020321.1">
    <property type="nucleotide sequence ID" value="XM_018164832.2"/>
</dbReference>
<keyword evidence="3" id="KW-0813">Transport</keyword>
<comment type="similarity">
    <text evidence="1 3">Belongs to the calycin superfamily. Fatty-acid binding protein (FABP) family.</text>
</comment>
<dbReference type="PANTHER" id="PTHR11955">
    <property type="entry name" value="FATTY ACID BINDING PROTEIN"/>
    <property type="match status" value="1"/>
</dbReference>
<accession>A0A8B7P5F6</accession>
<evidence type="ECO:0000313" key="5">
    <source>
        <dbReference type="Proteomes" id="UP000694843"/>
    </source>
</evidence>
<dbReference type="FunFam" id="2.40.128.20:FF:000001">
    <property type="entry name" value="Fatty acid-binding protein, adipocyte"/>
    <property type="match status" value="1"/>
</dbReference>
<dbReference type="KEGG" id="hazt:108676704"/>
<organism evidence="5 6">
    <name type="scientific">Hyalella azteca</name>
    <name type="common">Amphipod</name>
    <dbReference type="NCBI Taxonomy" id="294128"/>
    <lineage>
        <taxon>Eukaryota</taxon>
        <taxon>Metazoa</taxon>
        <taxon>Ecdysozoa</taxon>
        <taxon>Arthropoda</taxon>
        <taxon>Crustacea</taxon>
        <taxon>Multicrustacea</taxon>
        <taxon>Malacostraca</taxon>
        <taxon>Eumalacostraca</taxon>
        <taxon>Peracarida</taxon>
        <taxon>Amphipoda</taxon>
        <taxon>Senticaudata</taxon>
        <taxon>Talitrida</taxon>
        <taxon>Talitroidea</taxon>
        <taxon>Hyalellidae</taxon>
        <taxon>Hyalella</taxon>
    </lineage>
</organism>
<evidence type="ECO:0000259" key="4">
    <source>
        <dbReference type="PROSITE" id="PS00214"/>
    </source>
</evidence>
<dbReference type="InterPro" id="IPR000566">
    <property type="entry name" value="Lipocln_cytosolic_FA-bd_dom"/>
</dbReference>
<dbReference type="GO" id="GO:0005504">
    <property type="term" value="F:fatty acid binding"/>
    <property type="evidence" value="ECO:0007669"/>
    <property type="project" value="UniProtKB-ARBA"/>
</dbReference>
<dbReference type="OMA" id="MMLTFEG"/>
<dbReference type="AlphaFoldDB" id="A0A8B7P5F6"/>
<dbReference type="GeneID" id="108676704"/>
<dbReference type="SUPFAM" id="SSF50814">
    <property type="entry name" value="Lipocalins"/>
    <property type="match status" value="1"/>
</dbReference>